<evidence type="ECO:0000256" key="1">
    <source>
        <dbReference type="SAM" id="MobiDB-lite"/>
    </source>
</evidence>
<comment type="caution">
    <text evidence="2">The sequence shown here is derived from an EMBL/GenBank/DDBJ whole genome shotgun (WGS) entry which is preliminary data.</text>
</comment>
<evidence type="ECO:0000313" key="2">
    <source>
        <dbReference type="EMBL" id="CAD7701329.1"/>
    </source>
</evidence>
<keyword evidence="3" id="KW-1185">Reference proteome</keyword>
<dbReference type="EMBL" id="CAJHUC010001498">
    <property type="protein sequence ID" value="CAD7701329.1"/>
    <property type="molecule type" value="Genomic_DNA"/>
</dbReference>
<protein>
    <submittedName>
        <fullName evidence="2">Uncharacterized protein</fullName>
    </submittedName>
</protein>
<feature type="compositionally biased region" description="Basic and acidic residues" evidence="1">
    <location>
        <begin position="63"/>
        <end position="77"/>
    </location>
</feature>
<sequence length="108" mass="12024">MQVEGEDDDVRDSWYVTFSAAGKVSGGERQRRATAPVAGDRPPPGAPKSGARPHSCRRPKPRKGVERKLRAGDDTEAVHEQWTVPKFHSEEGFPEGLYDEACQILYLF</sequence>
<accession>A0A8S1J636</accession>
<reference evidence="2" key="1">
    <citation type="submission" date="2020-12" db="EMBL/GenBank/DDBJ databases">
        <authorList>
            <person name="Iha C."/>
        </authorList>
    </citation>
    <scope>NUCLEOTIDE SEQUENCE</scope>
</reference>
<organism evidence="2 3">
    <name type="scientific">Ostreobium quekettii</name>
    <dbReference type="NCBI Taxonomy" id="121088"/>
    <lineage>
        <taxon>Eukaryota</taxon>
        <taxon>Viridiplantae</taxon>
        <taxon>Chlorophyta</taxon>
        <taxon>core chlorophytes</taxon>
        <taxon>Ulvophyceae</taxon>
        <taxon>TCBD clade</taxon>
        <taxon>Bryopsidales</taxon>
        <taxon>Ostreobineae</taxon>
        <taxon>Ostreobiaceae</taxon>
        <taxon>Ostreobium</taxon>
    </lineage>
</organism>
<dbReference type="AlphaFoldDB" id="A0A8S1J636"/>
<dbReference type="Proteomes" id="UP000708148">
    <property type="component" value="Unassembled WGS sequence"/>
</dbReference>
<evidence type="ECO:0000313" key="3">
    <source>
        <dbReference type="Proteomes" id="UP000708148"/>
    </source>
</evidence>
<feature type="region of interest" description="Disordered" evidence="1">
    <location>
        <begin position="23"/>
        <end position="77"/>
    </location>
</feature>
<proteinExistence type="predicted"/>
<name>A0A8S1J636_9CHLO</name>
<gene>
    <name evidence="2" type="ORF">OSTQU699_LOCUS6688</name>
</gene>